<reference evidence="5 6" key="1">
    <citation type="journal article" date="2016" name="Nat. Commun.">
        <title>Thousands of microbial genomes shed light on interconnected biogeochemical processes in an aquifer system.</title>
        <authorList>
            <person name="Anantharaman K."/>
            <person name="Brown C.T."/>
            <person name="Hug L.A."/>
            <person name="Sharon I."/>
            <person name="Castelle C.J."/>
            <person name="Probst A.J."/>
            <person name="Thomas B.C."/>
            <person name="Singh A."/>
            <person name="Wilkins M.J."/>
            <person name="Karaoz U."/>
            <person name="Brodie E.L."/>
            <person name="Williams K.H."/>
            <person name="Hubbard S.S."/>
            <person name="Banfield J.F."/>
        </authorList>
    </citation>
    <scope>NUCLEOTIDE SEQUENCE [LARGE SCALE GENOMIC DNA]</scope>
</reference>
<dbReference type="InterPro" id="IPR036227">
    <property type="entry name" value="Ribosomal_uL15/eL18_sf"/>
</dbReference>
<protein>
    <recommendedName>
        <fullName evidence="3">50S ribosomal protein L15</fullName>
    </recommendedName>
</protein>
<dbReference type="STRING" id="1802126.A3B25_02580"/>
<keyword evidence="1" id="KW-0689">Ribosomal protein</keyword>
<dbReference type="Proteomes" id="UP000179106">
    <property type="component" value="Unassembled WGS sequence"/>
</dbReference>
<organism evidence="5 6">
    <name type="scientific">Candidatus Ryanbacteria bacterium RIFCSPLOWO2_01_FULL_48_26</name>
    <dbReference type="NCBI Taxonomy" id="1802126"/>
    <lineage>
        <taxon>Bacteria</taxon>
        <taxon>Candidatus Ryaniibacteriota</taxon>
    </lineage>
</organism>
<feature type="compositionally biased region" description="Basic residues" evidence="4">
    <location>
        <begin position="9"/>
        <end position="23"/>
    </location>
</feature>
<gene>
    <name evidence="5" type="ORF">A3B25_02580</name>
</gene>
<feature type="compositionally biased region" description="Basic residues" evidence="4">
    <location>
        <begin position="33"/>
        <end position="42"/>
    </location>
</feature>
<evidence type="ECO:0000313" key="6">
    <source>
        <dbReference type="Proteomes" id="UP000179106"/>
    </source>
</evidence>
<evidence type="ECO:0000256" key="4">
    <source>
        <dbReference type="SAM" id="MobiDB-lite"/>
    </source>
</evidence>
<dbReference type="EMBL" id="MHNW01000009">
    <property type="protein sequence ID" value="OGZ54276.1"/>
    <property type="molecule type" value="Genomic_DNA"/>
</dbReference>
<proteinExistence type="predicted"/>
<accession>A0A1G2GVP9</accession>
<keyword evidence="2" id="KW-0687">Ribonucleoprotein</keyword>
<evidence type="ECO:0000256" key="2">
    <source>
        <dbReference type="ARBA" id="ARBA00023274"/>
    </source>
</evidence>
<dbReference type="AlphaFoldDB" id="A0A1G2GVP9"/>
<dbReference type="GO" id="GO:0005840">
    <property type="term" value="C:ribosome"/>
    <property type="evidence" value="ECO:0007669"/>
    <property type="project" value="UniProtKB-KW"/>
</dbReference>
<evidence type="ECO:0000256" key="3">
    <source>
        <dbReference type="ARBA" id="ARBA00035497"/>
    </source>
</evidence>
<feature type="region of interest" description="Disordered" evidence="4">
    <location>
        <begin position="1"/>
        <end position="43"/>
    </location>
</feature>
<evidence type="ECO:0000256" key="1">
    <source>
        <dbReference type="ARBA" id="ARBA00022980"/>
    </source>
</evidence>
<sequence length="131" mass="14747">MQLHTLNPTHKKKRSQRVGRGGKRGSYSGRGIKGQKSRAGRRIRPEVRDLIKKIPKQKGYRHQNRPKHEVAIKAVVIAKKFKQGEVVTPKLLVKRGLVRRLKGKTPMIKIVSPGNFLNGLIVKGCSVSRQS</sequence>
<dbReference type="SUPFAM" id="SSF52080">
    <property type="entry name" value="Ribosomal proteins L15p and L18e"/>
    <property type="match status" value="1"/>
</dbReference>
<comment type="caution">
    <text evidence="5">The sequence shown here is derived from an EMBL/GenBank/DDBJ whole genome shotgun (WGS) entry which is preliminary data.</text>
</comment>
<evidence type="ECO:0000313" key="5">
    <source>
        <dbReference type="EMBL" id="OGZ54276.1"/>
    </source>
</evidence>
<name>A0A1G2GVP9_9BACT</name>
<dbReference type="GO" id="GO:1990904">
    <property type="term" value="C:ribonucleoprotein complex"/>
    <property type="evidence" value="ECO:0007669"/>
    <property type="project" value="UniProtKB-KW"/>
</dbReference>